<dbReference type="InterPro" id="IPR052548">
    <property type="entry name" value="Type_VII_TA_antitoxin"/>
</dbReference>
<dbReference type="CDD" id="cd05403">
    <property type="entry name" value="NT_KNTase_like"/>
    <property type="match status" value="1"/>
</dbReference>
<protein>
    <submittedName>
        <fullName evidence="2">Nucleotidyltransferase domain-containing protein</fullName>
    </submittedName>
</protein>
<dbReference type="AlphaFoldDB" id="A0A9D2CK92"/>
<sequence>MPYGLTDTEWRKLLGVFAGNRRIRQAILYGSRAKGTYKPFSDVDITLVGDDLSRRDLNRLLLAVDDLLLPYRVDLSLFHTLKNEALLDHIRRRGIIIYENIHDAPSKEAL</sequence>
<dbReference type="PANTHER" id="PTHR33933">
    <property type="entry name" value="NUCLEOTIDYLTRANSFERASE"/>
    <property type="match status" value="1"/>
</dbReference>
<dbReference type="EMBL" id="DXCV01000004">
    <property type="protein sequence ID" value="HIY87160.1"/>
    <property type="molecule type" value="Genomic_DNA"/>
</dbReference>
<reference evidence="2" key="1">
    <citation type="journal article" date="2021" name="PeerJ">
        <title>Extensive microbial diversity within the chicken gut microbiome revealed by metagenomics and culture.</title>
        <authorList>
            <person name="Gilroy R."/>
            <person name="Ravi A."/>
            <person name="Getino M."/>
            <person name="Pursley I."/>
            <person name="Horton D.L."/>
            <person name="Alikhan N.F."/>
            <person name="Baker D."/>
            <person name="Gharbi K."/>
            <person name="Hall N."/>
            <person name="Watson M."/>
            <person name="Adriaenssens E.M."/>
            <person name="Foster-Nyarko E."/>
            <person name="Jarju S."/>
            <person name="Secka A."/>
            <person name="Antonio M."/>
            <person name="Oren A."/>
            <person name="Chaudhuri R.R."/>
            <person name="La Ragione R."/>
            <person name="Hildebrand F."/>
            <person name="Pallen M.J."/>
        </authorList>
    </citation>
    <scope>NUCLEOTIDE SEQUENCE</scope>
    <source>
        <strain evidence="2">Gambia2-208</strain>
    </source>
</reference>
<dbReference type="Pfam" id="PF18765">
    <property type="entry name" value="Polbeta"/>
    <property type="match status" value="1"/>
</dbReference>
<feature type="domain" description="Polymerase beta nucleotidyltransferase" evidence="1">
    <location>
        <begin position="12"/>
        <end position="100"/>
    </location>
</feature>
<reference evidence="2" key="2">
    <citation type="submission" date="2021-04" db="EMBL/GenBank/DDBJ databases">
        <authorList>
            <person name="Gilroy R."/>
        </authorList>
    </citation>
    <scope>NUCLEOTIDE SEQUENCE</scope>
    <source>
        <strain evidence="2">Gambia2-208</strain>
    </source>
</reference>
<dbReference type="InterPro" id="IPR043519">
    <property type="entry name" value="NT_sf"/>
</dbReference>
<accession>A0A9D2CK92</accession>
<comment type="caution">
    <text evidence="2">The sequence shown here is derived from an EMBL/GenBank/DDBJ whole genome shotgun (WGS) entry which is preliminary data.</text>
</comment>
<gene>
    <name evidence="2" type="ORF">H9824_00425</name>
</gene>
<evidence type="ECO:0000313" key="2">
    <source>
        <dbReference type="EMBL" id="HIY87160.1"/>
    </source>
</evidence>
<proteinExistence type="predicted"/>
<evidence type="ECO:0000259" key="1">
    <source>
        <dbReference type="Pfam" id="PF18765"/>
    </source>
</evidence>
<organism evidence="2 3">
    <name type="scientific">Candidatus Bacteroides pullicola</name>
    <dbReference type="NCBI Taxonomy" id="2838475"/>
    <lineage>
        <taxon>Bacteria</taxon>
        <taxon>Pseudomonadati</taxon>
        <taxon>Bacteroidota</taxon>
        <taxon>Bacteroidia</taxon>
        <taxon>Bacteroidales</taxon>
        <taxon>Bacteroidaceae</taxon>
        <taxon>Bacteroides</taxon>
    </lineage>
</organism>
<dbReference type="Proteomes" id="UP000886851">
    <property type="component" value="Unassembled WGS sequence"/>
</dbReference>
<dbReference type="SUPFAM" id="SSF81301">
    <property type="entry name" value="Nucleotidyltransferase"/>
    <property type="match status" value="1"/>
</dbReference>
<dbReference type="InterPro" id="IPR041633">
    <property type="entry name" value="Polbeta"/>
</dbReference>
<dbReference type="Gene3D" id="3.30.460.10">
    <property type="entry name" value="Beta Polymerase, domain 2"/>
    <property type="match status" value="1"/>
</dbReference>
<name>A0A9D2CK92_9BACE</name>
<dbReference type="PANTHER" id="PTHR33933:SF1">
    <property type="entry name" value="PROTEIN ADENYLYLTRANSFERASE MNTA-RELATED"/>
    <property type="match status" value="1"/>
</dbReference>
<evidence type="ECO:0000313" key="3">
    <source>
        <dbReference type="Proteomes" id="UP000886851"/>
    </source>
</evidence>